<dbReference type="OrthoDB" id="3183727at2"/>
<gene>
    <name evidence="5" type="ORF">B5G02_06525</name>
</gene>
<dbReference type="Proteomes" id="UP000195781">
    <property type="component" value="Unassembled WGS sequence"/>
</dbReference>
<dbReference type="CDD" id="cd01189">
    <property type="entry name" value="INT_ICEBs1_C_like"/>
    <property type="match status" value="1"/>
</dbReference>
<keyword evidence="2" id="KW-0238">DNA-binding</keyword>
<keyword evidence="6" id="KW-1185">Reference proteome</keyword>
<sequence length="436" mass="48980">MAKGDGSITEVKKPDGTSYAPKHWKVRIDLGTNPITGKRDVVSRNIKGTKSDACKLRDQLKADLENGLSANADKMTFAEFAEQWQQARETAAEISKTRLRRERTIIEDMCSYIGAIRLRDITAQTIEGLYMKMRWDKTEEKGKCSGTTMNMIHKLLKQILSRAVDYDLILRNPAEKVKAPRCDTPDRRSLTTAEARQLLATIDEAEYEAYASRDAIEERQEKRGDTSERSYLRGLSSIGNVMAARIGLATGMRRGEVLGLTWGHISFARGTIRVTQSVTTYGEVKEPKTEAGKRVIAVDEKTIEHLRRWKQFQRKELAILSLEQTRDTPVCCNDKGGLIAPTNFSRWWRSFTKAHGFEGLKFHELRHTQATQLVAGGMDMKTVQHRLGHASATLTMNLYAHALPENDAQAAQLIGSLFSETPNEQARQEGALRVAV</sequence>
<dbReference type="Gene3D" id="1.10.443.10">
    <property type="entry name" value="Intergrase catalytic core"/>
    <property type="match status" value="1"/>
</dbReference>
<comment type="caution">
    <text evidence="5">The sequence shown here is derived from an EMBL/GenBank/DDBJ whole genome shotgun (WGS) entry which is preliminary data.</text>
</comment>
<feature type="domain" description="Tyr recombinase" evidence="4">
    <location>
        <begin position="197"/>
        <end position="412"/>
    </location>
</feature>
<evidence type="ECO:0000256" key="2">
    <source>
        <dbReference type="ARBA" id="ARBA00023125"/>
    </source>
</evidence>
<dbReference type="GO" id="GO:0015074">
    <property type="term" value="P:DNA integration"/>
    <property type="evidence" value="ECO:0007669"/>
    <property type="project" value="InterPro"/>
</dbReference>
<dbReference type="InterPro" id="IPR013762">
    <property type="entry name" value="Integrase-like_cat_sf"/>
</dbReference>
<dbReference type="InterPro" id="IPR010998">
    <property type="entry name" value="Integrase_recombinase_N"/>
</dbReference>
<dbReference type="InterPro" id="IPR050090">
    <property type="entry name" value="Tyrosine_recombinase_XerCD"/>
</dbReference>
<evidence type="ECO:0000313" key="5">
    <source>
        <dbReference type="EMBL" id="OUN88429.1"/>
    </source>
</evidence>
<keyword evidence="3" id="KW-0233">DNA recombination</keyword>
<dbReference type="GO" id="GO:0006310">
    <property type="term" value="P:DNA recombination"/>
    <property type="evidence" value="ECO:0007669"/>
    <property type="project" value="UniProtKB-KW"/>
</dbReference>
<evidence type="ECO:0000313" key="6">
    <source>
        <dbReference type="Proteomes" id="UP000195781"/>
    </source>
</evidence>
<name>A0A1Y3XZ93_9ACTN</name>
<dbReference type="InterPro" id="IPR011010">
    <property type="entry name" value="DNA_brk_join_enz"/>
</dbReference>
<dbReference type="Gene3D" id="1.10.150.130">
    <property type="match status" value="1"/>
</dbReference>
<dbReference type="PANTHER" id="PTHR30349">
    <property type="entry name" value="PHAGE INTEGRASE-RELATED"/>
    <property type="match status" value="1"/>
</dbReference>
<comment type="similarity">
    <text evidence="1">Belongs to the 'phage' integrase family.</text>
</comment>
<dbReference type="EMBL" id="NFIE01000013">
    <property type="protein sequence ID" value="OUN88429.1"/>
    <property type="molecule type" value="Genomic_DNA"/>
</dbReference>
<dbReference type="Pfam" id="PF00589">
    <property type="entry name" value="Phage_integrase"/>
    <property type="match status" value="1"/>
</dbReference>
<dbReference type="InterPro" id="IPR025269">
    <property type="entry name" value="SAM-like_dom"/>
</dbReference>
<dbReference type="Pfam" id="PF13102">
    <property type="entry name" value="Phage_int_SAM_5"/>
    <property type="match status" value="1"/>
</dbReference>
<dbReference type="AlphaFoldDB" id="A0A1Y3XZ93"/>
<dbReference type="GO" id="GO:0003677">
    <property type="term" value="F:DNA binding"/>
    <property type="evidence" value="ECO:0007669"/>
    <property type="project" value="UniProtKB-KW"/>
</dbReference>
<proteinExistence type="inferred from homology"/>
<dbReference type="SUPFAM" id="SSF56349">
    <property type="entry name" value="DNA breaking-rejoining enzymes"/>
    <property type="match status" value="1"/>
</dbReference>
<dbReference type="InterPro" id="IPR002104">
    <property type="entry name" value="Integrase_catalytic"/>
</dbReference>
<reference evidence="6" key="1">
    <citation type="submission" date="2017-04" db="EMBL/GenBank/DDBJ databases">
        <title>Function of individual gut microbiota members based on whole genome sequencing of pure cultures obtained from chicken caecum.</title>
        <authorList>
            <person name="Medvecky M."/>
            <person name="Cejkova D."/>
            <person name="Polansky O."/>
            <person name="Karasova D."/>
            <person name="Kubasova T."/>
            <person name="Cizek A."/>
            <person name="Rychlik I."/>
        </authorList>
    </citation>
    <scope>NUCLEOTIDE SEQUENCE [LARGE SCALE GENOMIC DNA]</scope>
    <source>
        <strain evidence="6">An5</strain>
    </source>
</reference>
<dbReference type="PROSITE" id="PS51898">
    <property type="entry name" value="TYR_RECOMBINASE"/>
    <property type="match status" value="1"/>
</dbReference>
<dbReference type="RefSeq" id="WP_094335651.1">
    <property type="nucleotide sequence ID" value="NZ_NFIE01000013.1"/>
</dbReference>
<dbReference type="PANTHER" id="PTHR30349:SF64">
    <property type="entry name" value="PROPHAGE INTEGRASE INTD-RELATED"/>
    <property type="match status" value="1"/>
</dbReference>
<organism evidence="5 6">
    <name type="scientific">[Collinsella] massiliensis</name>
    <dbReference type="NCBI Taxonomy" id="1232426"/>
    <lineage>
        <taxon>Bacteria</taxon>
        <taxon>Bacillati</taxon>
        <taxon>Actinomycetota</taxon>
        <taxon>Coriobacteriia</taxon>
        <taxon>Coriobacteriales</taxon>
        <taxon>Coriobacteriaceae</taxon>
        <taxon>Enorma</taxon>
    </lineage>
</organism>
<protein>
    <submittedName>
        <fullName evidence="5">Site-specific integrase</fullName>
    </submittedName>
</protein>
<evidence type="ECO:0000256" key="1">
    <source>
        <dbReference type="ARBA" id="ARBA00008857"/>
    </source>
</evidence>
<accession>A0A1Y3XZ93</accession>
<evidence type="ECO:0000256" key="3">
    <source>
        <dbReference type="ARBA" id="ARBA00023172"/>
    </source>
</evidence>
<evidence type="ECO:0000259" key="4">
    <source>
        <dbReference type="PROSITE" id="PS51898"/>
    </source>
</evidence>